<gene>
    <name evidence="2" type="ORF">GNI_081660</name>
</gene>
<reference evidence="2" key="1">
    <citation type="submission" date="2013-12" db="EMBL/GenBank/DDBJ databases">
        <authorList>
            <person name="Omoto C.K."/>
            <person name="Sibley D."/>
            <person name="Venepally P."/>
            <person name="Hadjithomas M."/>
            <person name="Karamycheva S."/>
            <person name="Brunk B."/>
            <person name="Roos D."/>
            <person name="Caler E."/>
            <person name="Lorenzi H."/>
        </authorList>
    </citation>
    <scope>NUCLEOTIDE SEQUENCE</scope>
</reference>
<evidence type="ECO:0000256" key="1">
    <source>
        <dbReference type="SAM" id="MobiDB-lite"/>
    </source>
</evidence>
<feature type="region of interest" description="Disordered" evidence="1">
    <location>
        <begin position="1"/>
        <end position="29"/>
    </location>
</feature>
<dbReference type="eggNOG" id="ENOG502S6RK">
    <property type="taxonomic scope" value="Eukaryota"/>
</dbReference>
<dbReference type="RefSeq" id="XP_011134032.1">
    <property type="nucleotide sequence ID" value="XM_011135730.1"/>
</dbReference>
<dbReference type="Proteomes" id="UP000019763">
    <property type="component" value="Unassembled WGS sequence"/>
</dbReference>
<organism evidence="2 3">
    <name type="scientific">Gregarina niphandrodes</name>
    <name type="common">Septate eugregarine</name>
    <dbReference type="NCBI Taxonomy" id="110365"/>
    <lineage>
        <taxon>Eukaryota</taxon>
        <taxon>Sar</taxon>
        <taxon>Alveolata</taxon>
        <taxon>Apicomplexa</taxon>
        <taxon>Conoidasida</taxon>
        <taxon>Gregarinasina</taxon>
        <taxon>Eugregarinorida</taxon>
        <taxon>Gregarinidae</taxon>
        <taxon>Gregarina</taxon>
    </lineage>
</organism>
<proteinExistence type="predicted"/>
<accession>A0A023B684</accession>
<name>A0A023B684_GRENI</name>
<comment type="caution">
    <text evidence="2">The sequence shown here is derived from an EMBL/GenBank/DDBJ whole genome shotgun (WGS) entry which is preliminary data.</text>
</comment>
<dbReference type="EMBL" id="AFNH02000612">
    <property type="protein sequence ID" value="EZG65909.1"/>
    <property type="molecule type" value="Genomic_DNA"/>
</dbReference>
<dbReference type="VEuPathDB" id="CryptoDB:GNI_081660"/>
<dbReference type="AlphaFoldDB" id="A0A023B684"/>
<evidence type="ECO:0008006" key="4">
    <source>
        <dbReference type="Google" id="ProtNLM"/>
    </source>
</evidence>
<dbReference type="OrthoDB" id="371494at2759"/>
<dbReference type="GeneID" id="22912954"/>
<keyword evidence="3" id="KW-1185">Reference proteome</keyword>
<evidence type="ECO:0000313" key="3">
    <source>
        <dbReference type="Proteomes" id="UP000019763"/>
    </source>
</evidence>
<evidence type="ECO:0000313" key="2">
    <source>
        <dbReference type="EMBL" id="EZG65909.1"/>
    </source>
</evidence>
<sequence>MDRKSEPASSGIHSTAAKSAPFEPGHEHVDLVQAPVHDEFKLPPREDSREVVEMDPNDQIHRSIIPHLHVKEVFQEVEHEVHKKRYVKEPRVQVLHRKLAIEKEVKRHEKVEVPQLCVVDKITEKYVDLEKERVIQKPQYVIQERLVPLPRRKFEETTVRIPKEDYEQMVNQNLDNLAFPGNASNLRPDEGYFDYQTGQWSAHPGMPDLIPDEFKDISGLITSDSPGFLNMDHPEGVPANVRYVPQPVEIPVVHYRPVPVERLVDRNVPVPVELRVTQEFNVPSLFPVWNESPVPIHVNRFIEKPVPADCFVNRAMLSAYMAATKNIDRAATDQAAKGPGMFDGCCNKPQNPIRVKMSDAERMAANLTEDDVDHLKSFNSRGFSIGGPGFNRSESRAFLANQFTIRPDEERPDEERPGQ</sequence>
<protein>
    <recommendedName>
        <fullName evidence="4">Inner membrane complex protein</fullName>
    </recommendedName>
</protein>
<feature type="compositionally biased region" description="Polar residues" evidence="1">
    <location>
        <begin position="7"/>
        <end position="17"/>
    </location>
</feature>